<dbReference type="Gene3D" id="3.40.50.720">
    <property type="entry name" value="NAD(P)-binding Rossmann-like Domain"/>
    <property type="match status" value="1"/>
</dbReference>
<dbReference type="InterPro" id="IPR036291">
    <property type="entry name" value="NAD(P)-bd_dom_sf"/>
</dbReference>
<gene>
    <name evidence="2" type="ORF">BN46_0816</name>
    <name evidence="3" type="ORF">HMPREF9719_00682</name>
</gene>
<sequence length="227" mass="24603">MTSTNDGNKVLIIGGHGNVALLTAPRLVEKGASVTSLIRDPKQSSDIESAGATPVVRDITEVSPESWDELLAEYDTVIWSAGAGGKGGAEATYAIDRDAALEVIASLRRLGDKAPRLLLVSFIGSRENLFSEDDGMYDYGEAKRVVDEKLDEEGSFEHIVIAPTMLTNEDVDGFEEIQDEKAFARDKTTSRKLVAAVLTELATRESWPKIKRFAFIDGDKAVSEIPA</sequence>
<dbReference type="InterPro" id="IPR016040">
    <property type="entry name" value="NAD(P)-bd_dom"/>
</dbReference>
<dbReference type="Proteomes" id="UP000011016">
    <property type="component" value="Unassembled WGS sequence"/>
</dbReference>
<name>I7IX58_9CORY</name>
<comment type="caution">
    <text evidence="2">The sequence shown here is derived from an EMBL/GenBank/DDBJ whole genome shotgun (WGS) entry which is preliminary data.</text>
</comment>
<reference evidence="2 5" key="1">
    <citation type="journal article" date="2012" name="J. Bacteriol.">
        <title>Draft Genome Sequence of Turicella otitidis ATCC 51513, Isolated from Middle Ear Fluid from a Child with Otitis Media.</title>
        <authorList>
            <person name="Brinkrolf K."/>
            <person name="Schneider J."/>
            <person name="Knecht M."/>
            <person name="Ruckert C."/>
            <person name="Tauch A."/>
        </authorList>
    </citation>
    <scope>NUCLEOTIDE SEQUENCE [LARGE SCALE GENOMIC DNA]</scope>
    <source>
        <strain evidence="2 5">ATCC 51513</strain>
    </source>
</reference>
<accession>I7IX58</accession>
<evidence type="ECO:0000313" key="4">
    <source>
        <dbReference type="Proteomes" id="UP000006078"/>
    </source>
</evidence>
<dbReference type="SUPFAM" id="SSF51735">
    <property type="entry name" value="NAD(P)-binding Rossmann-fold domains"/>
    <property type="match status" value="1"/>
</dbReference>
<evidence type="ECO:0000313" key="2">
    <source>
        <dbReference type="EMBL" id="CCI83548.1"/>
    </source>
</evidence>
<feature type="domain" description="NAD(P)-binding" evidence="1">
    <location>
        <begin position="14"/>
        <end position="203"/>
    </location>
</feature>
<dbReference type="EMBL" id="AHAE01000032">
    <property type="protein sequence ID" value="EJZ82457.1"/>
    <property type="molecule type" value="Genomic_DNA"/>
</dbReference>
<reference evidence="3 4" key="2">
    <citation type="submission" date="2012-08" db="EMBL/GenBank/DDBJ databases">
        <title>The Genome Sequence of Turicella otitidis ATCC 51513.</title>
        <authorList>
            <consortium name="The Broad Institute Genome Sequencing Platform"/>
            <person name="Earl A."/>
            <person name="Ward D."/>
            <person name="Feldgarden M."/>
            <person name="Gevers D."/>
            <person name="Huys G."/>
            <person name="Walker B."/>
            <person name="Young S.K."/>
            <person name="Zeng Q."/>
            <person name="Gargeya S."/>
            <person name="Fitzgerald M."/>
            <person name="Haas B."/>
            <person name="Abouelleil A."/>
            <person name="Alvarado L."/>
            <person name="Arachchi H.M."/>
            <person name="Berlin A.M."/>
            <person name="Chapman S.B."/>
            <person name="Goldberg J."/>
            <person name="Griggs A."/>
            <person name="Gujja S."/>
            <person name="Hansen M."/>
            <person name="Howarth C."/>
            <person name="Imamovic A."/>
            <person name="Larimer J."/>
            <person name="McCowen C."/>
            <person name="Montmayeur A."/>
            <person name="Murphy C."/>
            <person name="Neiman D."/>
            <person name="Pearson M."/>
            <person name="Priest M."/>
            <person name="Roberts A."/>
            <person name="Saif S."/>
            <person name="Shea T."/>
            <person name="Sisk P."/>
            <person name="Sykes S."/>
            <person name="Wortman J."/>
            <person name="Nusbaum C."/>
            <person name="Birren B."/>
        </authorList>
    </citation>
    <scope>NUCLEOTIDE SEQUENCE [LARGE SCALE GENOMIC DNA]</scope>
    <source>
        <strain evidence="3 4">ATCC 51513</strain>
    </source>
</reference>
<dbReference type="Pfam" id="PF13460">
    <property type="entry name" value="NAD_binding_10"/>
    <property type="match status" value="1"/>
</dbReference>
<dbReference type="RefSeq" id="WP_004600572.1">
    <property type="nucleotide sequence ID" value="NZ_HF541866.1"/>
</dbReference>
<organism evidence="2 5">
    <name type="scientific">Corynebacterium otitidis ATCC 51513</name>
    <dbReference type="NCBI Taxonomy" id="883169"/>
    <lineage>
        <taxon>Bacteria</taxon>
        <taxon>Bacillati</taxon>
        <taxon>Actinomycetota</taxon>
        <taxon>Actinomycetes</taxon>
        <taxon>Mycobacteriales</taxon>
        <taxon>Corynebacteriaceae</taxon>
        <taxon>Corynebacterium</taxon>
    </lineage>
</organism>
<dbReference type="EMBL" id="CAJZ01000114">
    <property type="protein sequence ID" value="CCI83548.1"/>
    <property type="molecule type" value="Genomic_DNA"/>
</dbReference>
<evidence type="ECO:0000313" key="3">
    <source>
        <dbReference type="EMBL" id="EJZ82457.1"/>
    </source>
</evidence>
<dbReference type="eggNOG" id="COG0702">
    <property type="taxonomic scope" value="Bacteria"/>
</dbReference>
<dbReference type="STRING" id="29321.AAV33_00185"/>
<dbReference type="OrthoDB" id="4248066at2"/>
<evidence type="ECO:0000313" key="5">
    <source>
        <dbReference type="Proteomes" id="UP000011016"/>
    </source>
</evidence>
<dbReference type="Proteomes" id="UP000006078">
    <property type="component" value="Unassembled WGS sequence"/>
</dbReference>
<evidence type="ECO:0000259" key="1">
    <source>
        <dbReference type="Pfam" id="PF13460"/>
    </source>
</evidence>
<dbReference type="AlphaFoldDB" id="I7IX58"/>
<dbReference type="PANTHER" id="PTHR15020:SF50">
    <property type="entry name" value="UPF0659 PROTEIN YMR090W"/>
    <property type="match status" value="1"/>
</dbReference>
<proteinExistence type="predicted"/>
<dbReference type="HOGENOM" id="CLU_025711_1_1_11"/>
<keyword evidence="4" id="KW-1185">Reference proteome</keyword>
<protein>
    <recommendedName>
        <fullName evidence="1">NAD(P)-binding domain-containing protein</fullName>
    </recommendedName>
</protein>
<dbReference type="PANTHER" id="PTHR15020">
    <property type="entry name" value="FLAVIN REDUCTASE-RELATED"/>
    <property type="match status" value="1"/>
</dbReference>